<dbReference type="EMBL" id="JAUSRA010000001">
    <property type="protein sequence ID" value="MDP9799021.1"/>
    <property type="molecule type" value="Genomic_DNA"/>
</dbReference>
<name>A0ABT9N6F5_9ACTN</name>
<dbReference type="RefSeq" id="WP_306837352.1">
    <property type="nucleotide sequence ID" value="NZ_JAUSRA010000001.1"/>
</dbReference>
<evidence type="ECO:0000313" key="1">
    <source>
        <dbReference type="EMBL" id="MDP9799021.1"/>
    </source>
</evidence>
<organism evidence="1 2">
    <name type="scientific">Catenuloplanes nepalensis</name>
    <dbReference type="NCBI Taxonomy" id="587533"/>
    <lineage>
        <taxon>Bacteria</taxon>
        <taxon>Bacillati</taxon>
        <taxon>Actinomycetota</taxon>
        <taxon>Actinomycetes</taxon>
        <taxon>Micromonosporales</taxon>
        <taxon>Micromonosporaceae</taxon>
        <taxon>Catenuloplanes</taxon>
    </lineage>
</organism>
<comment type="caution">
    <text evidence="1">The sequence shown here is derived from an EMBL/GenBank/DDBJ whole genome shotgun (WGS) entry which is preliminary data.</text>
</comment>
<gene>
    <name evidence="1" type="ORF">J2S43_007533</name>
</gene>
<reference evidence="1 2" key="1">
    <citation type="submission" date="2023-07" db="EMBL/GenBank/DDBJ databases">
        <title>Sequencing the genomes of 1000 actinobacteria strains.</title>
        <authorList>
            <person name="Klenk H.-P."/>
        </authorList>
    </citation>
    <scope>NUCLEOTIDE SEQUENCE [LARGE SCALE GENOMIC DNA]</scope>
    <source>
        <strain evidence="1 2">DSM 44710</strain>
    </source>
</reference>
<protein>
    <submittedName>
        <fullName evidence="1">Uncharacterized protein</fullName>
    </submittedName>
</protein>
<dbReference type="Proteomes" id="UP001240984">
    <property type="component" value="Unassembled WGS sequence"/>
</dbReference>
<evidence type="ECO:0000313" key="2">
    <source>
        <dbReference type="Proteomes" id="UP001240984"/>
    </source>
</evidence>
<keyword evidence="2" id="KW-1185">Reference proteome</keyword>
<sequence>MAYDVLQPSQWRVIDFLFRNLNQRVSPSLKRLMKDQDVERPEIVDLVDRGLVEARFGGEPCVLIGPVKRAPEHQVRIKLSRAGFHRAHRDPLHLVLAPLGGGATGMEMSLRELTTWPRDGVTVPDLLTIHAAGLIEVRTGAGSVIDPELLERAVRTYTCCPGCGEIAIKKRPANSNWLQTWTAAGNEPPDWSHVDGEPLCTEMGDGGYRPGEGTQVPPASWLSLPGARITTRGRTYISNKL</sequence>
<accession>A0ABT9N6F5</accession>
<proteinExistence type="predicted"/>